<gene>
    <name evidence="1" type="ORF">AKO1_011467</name>
</gene>
<dbReference type="Proteomes" id="UP001431209">
    <property type="component" value="Unassembled WGS sequence"/>
</dbReference>
<reference evidence="1 2" key="1">
    <citation type="submission" date="2024-03" db="EMBL/GenBank/DDBJ databases">
        <title>The Acrasis kona genome and developmental transcriptomes reveal deep origins of eukaryotic multicellular pathways.</title>
        <authorList>
            <person name="Sheikh S."/>
            <person name="Fu C.-J."/>
            <person name="Brown M.W."/>
            <person name="Baldauf S.L."/>
        </authorList>
    </citation>
    <scope>NUCLEOTIDE SEQUENCE [LARGE SCALE GENOMIC DNA]</scope>
    <source>
        <strain evidence="1 2">ATCC MYA-3509</strain>
    </source>
</reference>
<keyword evidence="2" id="KW-1185">Reference proteome</keyword>
<protein>
    <submittedName>
        <fullName evidence="1">Uncharacterized protein</fullName>
    </submittedName>
</protein>
<sequence length="73" mass="8310">MFVHGMIGMWSLSNLNFSKSGGGQQQNVIDSPTLFKHIQISNGKKEFTYDVNCDLKLSELILHPHLAREYRST</sequence>
<accession>A0AAW2Z3P9</accession>
<evidence type="ECO:0000313" key="2">
    <source>
        <dbReference type="Proteomes" id="UP001431209"/>
    </source>
</evidence>
<comment type="caution">
    <text evidence="1">The sequence shown here is derived from an EMBL/GenBank/DDBJ whole genome shotgun (WGS) entry which is preliminary data.</text>
</comment>
<evidence type="ECO:0000313" key="1">
    <source>
        <dbReference type="EMBL" id="KAL0483585.1"/>
    </source>
</evidence>
<organism evidence="1 2">
    <name type="scientific">Acrasis kona</name>
    <dbReference type="NCBI Taxonomy" id="1008807"/>
    <lineage>
        <taxon>Eukaryota</taxon>
        <taxon>Discoba</taxon>
        <taxon>Heterolobosea</taxon>
        <taxon>Tetramitia</taxon>
        <taxon>Eutetramitia</taxon>
        <taxon>Acrasidae</taxon>
        <taxon>Acrasis</taxon>
    </lineage>
</organism>
<proteinExistence type="predicted"/>
<dbReference type="AlphaFoldDB" id="A0AAW2Z3P9"/>
<dbReference type="EMBL" id="JAOPGA020000972">
    <property type="protein sequence ID" value="KAL0483585.1"/>
    <property type="molecule type" value="Genomic_DNA"/>
</dbReference>
<name>A0AAW2Z3P9_9EUKA</name>